<keyword evidence="12" id="KW-0732">Signal</keyword>
<comment type="catalytic activity">
    <reaction evidence="21">
        <text>L-threonyl-[protein] + ATP = O-phospho-L-threonyl-[protein] + ADP + H(+)</text>
        <dbReference type="Rhea" id="RHEA:46608"/>
        <dbReference type="Rhea" id="RHEA-COMP:11060"/>
        <dbReference type="Rhea" id="RHEA-COMP:11605"/>
        <dbReference type="ChEBI" id="CHEBI:15378"/>
        <dbReference type="ChEBI" id="CHEBI:30013"/>
        <dbReference type="ChEBI" id="CHEBI:30616"/>
        <dbReference type="ChEBI" id="CHEBI:61977"/>
        <dbReference type="ChEBI" id="CHEBI:456216"/>
        <dbReference type="EC" id="2.7.11.1"/>
    </reaction>
</comment>
<dbReference type="Gramene" id="TraesCS4B03G0249900.1">
    <property type="protein sequence ID" value="TraesCS4B03G0249900.1.CDS"/>
    <property type="gene ID" value="TraesCS4B03G0249900"/>
</dbReference>
<dbReference type="Gramene" id="TraesPARA_EIv1.0_1331880.5">
    <property type="protein sequence ID" value="TraesPARA_EIv1.0_1331880.5.CDS"/>
    <property type="gene ID" value="TraesPARA_EIv1.0_1331880"/>
</dbReference>
<dbReference type="InterPro" id="IPR003591">
    <property type="entry name" value="Leu-rich_rpt_typical-subtyp"/>
</dbReference>
<evidence type="ECO:0000313" key="30">
    <source>
        <dbReference type="Proteomes" id="UP000019116"/>
    </source>
</evidence>
<keyword evidence="8" id="KW-0597">Phosphoprotein</keyword>
<organism evidence="29">
    <name type="scientific">Triticum aestivum</name>
    <name type="common">Wheat</name>
    <dbReference type="NCBI Taxonomy" id="4565"/>
    <lineage>
        <taxon>Eukaryota</taxon>
        <taxon>Viridiplantae</taxon>
        <taxon>Streptophyta</taxon>
        <taxon>Embryophyta</taxon>
        <taxon>Tracheophyta</taxon>
        <taxon>Spermatophyta</taxon>
        <taxon>Magnoliopsida</taxon>
        <taxon>Liliopsida</taxon>
        <taxon>Poales</taxon>
        <taxon>Poaceae</taxon>
        <taxon>BOP clade</taxon>
        <taxon>Pooideae</taxon>
        <taxon>Triticodae</taxon>
        <taxon>Triticeae</taxon>
        <taxon>Triticinae</taxon>
        <taxon>Triticum</taxon>
    </lineage>
</organism>
<keyword evidence="20" id="KW-0325">Glycoprotein</keyword>
<dbReference type="AlphaFoldDB" id="A0A3B6IQ51"/>
<evidence type="ECO:0000256" key="16">
    <source>
        <dbReference type="ARBA" id="ARBA00022840"/>
    </source>
</evidence>
<dbReference type="Gramene" id="TraesMAC4B03G02266600.3">
    <property type="protein sequence ID" value="TraesMAC4B03G02266600.3"/>
    <property type="gene ID" value="TraesMAC4B03G02266600"/>
</dbReference>
<dbReference type="InterPro" id="IPR000719">
    <property type="entry name" value="Prot_kinase_dom"/>
</dbReference>
<evidence type="ECO:0000256" key="8">
    <source>
        <dbReference type="ARBA" id="ARBA00022553"/>
    </source>
</evidence>
<dbReference type="SUPFAM" id="SSF56112">
    <property type="entry name" value="Protein kinase-like (PK-like)"/>
    <property type="match status" value="1"/>
</dbReference>
<dbReference type="Gramene" id="TraesLAC4B03G02220500.1">
    <property type="protein sequence ID" value="TraesLAC4B03G02220500.1"/>
    <property type="gene ID" value="TraesLAC4B03G02220500"/>
</dbReference>
<dbReference type="SMART" id="SM00369">
    <property type="entry name" value="LRR_TYP"/>
    <property type="match status" value="8"/>
</dbReference>
<dbReference type="InterPro" id="IPR008271">
    <property type="entry name" value="Ser/Thr_kinase_AS"/>
</dbReference>
<dbReference type="Gramene" id="TraesJUL4B03G02287370.2">
    <property type="protein sequence ID" value="TraesJUL4B03G02287370.2"/>
    <property type="gene ID" value="TraesJUL4B03G02287370"/>
</dbReference>
<dbReference type="Gramene" id="TraesKAR4B01G0080460.1">
    <property type="protein sequence ID" value="cds.TraesKAR4B01G0080460.1"/>
    <property type="gene ID" value="TraesKAR4B01G0080460"/>
</dbReference>
<dbReference type="Pfam" id="PF00560">
    <property type="entry name" value="LRR_1"/>
    <property type="match status" value="4"/>
</dbReference>
<evidence type="ECO:0000256" key="23">
    <source>
        <dbReference type="ARBA" id="ARBA00054320"/>
    </source>
</evidence>
<dbReference type="Gramene" id="TraesSYM4B03G02293920.2">
    <property type="protein sequence ID" value="TraesSYM4B03G02293920.2"/>
    <property type="gene ID" value="TraesSYM4B03G02293920"/>
</dbReference>
<name>A0A3B6IQ51_WHEAT</name>
<dbReference type="Gramene" id="TraesMAC4B03G02266600.2">
    <property type="protein sequence ID" value="TraesMAC4B03G02266600.2"/>
    <property type="gene ID" value="TraesMAC4B03G02266600"/>
</dbReference>
<comment type="function">
    <text evidence="23">Receptor kinase that detects X.oryzae pv. oryzae protein Ax21 to promote innate immunity. Following X.oryzae pv. oryzae protein Ax21 detection, undergoes cleavage, releasing the processed protein kinase Xa21 chain.</text>
</comment>
<dbReference type="Gramene" id="TraesJUL4B03G02287370.3">
    <property type="protein sequence ID" value="TraesJUL4B03G02287370.3"/>
    <property type="gene ID" value="TraesJUL4B03G02287370"/>
</dbReference>
<dbReference type="RefSeq" id="XP_044368850.1">
    <property type="nucleotide sequence ID" value="XM_044512915.1"/>
</dbReference>
<comment type="catalytic activity">
    <reaction evidence="22">
        <text>L-seryl-[protein] + ATP = O-phospho-L-seryl-[protein] + ADP + H(+)</text>
        <dbReference type="Rhea" id="RHEA:17989"/>
        <dbReference type="Rhea" id="RHEA-COMP:9863"/>
        <dbReference type="Rhea" id="RHEA-COMP:11604"/>
        <dbReference type="ChEBI" id="CHEBI:15378"/>
        <dbReference type="ChEBI" id="CHEBI:29999"/>
        <dbReference type="ChEBI" id="CHEBI:30616"/>
        <dbReference type="ChEBI" id="CHEBI:83421"/>
        <dbReference type="ChEBI" id="CHEBI:456216"/>
        <dbReference type="EC" id="2.7.11.1"/>
    </reaction>
</comment>
<dbReference type="InterPro" id="IPR032675">
    <property type="entry name" value="LRR_dom_sf"/>
</dbReference>
<keyword evidence="11 27" id="KW-0812">Transmembrane</keyword>
<dbReference type="SMART" id="SM00220">
    <property type="entry name" value="S_TKc"/>
    <property type="match status" value="1"/>
</dbReference>
<evidence type="ECO:0000256" key="15">
    <source>
        <dbReference type="ARBA" id="ARBA00022777"/>
    </source>
</evidence>
<evidence type="ECO:0000256" key="6">
    <source>
        <dbReference type="ARBA" id="ARBA00022475"/>
    </source>
</evidence>
<dbReference type="GO" id="GO:0005524">
    <property type="term" value="F:ATP binding"/>
    <property type="evidence" value="ECO:0007669"/>
    <property type="project" value="UniProtKB-UniRule"/>
</dbReference>
<dbReference type="PANTHER" id="PTHR27008">
    <property type="entry name" value="OS04G0122200 PROTEIN"/>
    <property type="match status" value="1"/>
</dbReference>
<dbReference type="Gramene" id="TraesCS4B02G109600.1">
    <property type="protein sequence ID" value="TraesCS4B02G109600.1"/>
    <property type="gene ID" value="TraesCS4B02G109600"/>
</dbReference>
<dbReference type="KEGG" id="taes:123091414"/>
<evidence type="ECO:0000256" key="22">
    <source>
        <dbReference type="ARBA" id="ARBA00048679"/>
    </source>
</evidence>
<evidence type="ECO:0000256" key="2">
    <source>
        <dbReference type="ARBA" id="ARBA00004389"/>
    </source>
</evidence>
<dbReference type="GO" id="GO:0004674">
    <property type="term" value="F:protein serine/threonine kinase activity"/>
    <property type="evidence" value="ECO:0007669"/>
    <property type="project" value="UniProtKB-KW"/>
</dbReference>
<evidence type="ECO:0000256" key="25">
    <source>
        <dbReference type="ARBA" id="ARBA00072040"/>
    </source>
</evidence>
<dbReference type="Gramene" id="TraesARI4B03G02303130.1">
    <property type="protein sequence ID" value="TraesARI4B03G02303130.1"/>
    <property type="gene ID" value="TraesARI4B03G02303130"/>
</dbReference>
<evidence type="ECO:0000256" key="4">
    <source>
        <dbReference type="ARBA" id="ARBA00008684"/>
    </source>
</evidence>
<dbReference type="Gramene" id="TraesCAD_scaffold_011895_01G000200.1">
    <property type="protein sequence ID" value="TraesCAD_scaffold_011895_01G000200.1"/>
    <property type="gene ID" value="TraesCAD_scaffold_011895_01G000200"/>
</dbReference>
<proteinExistence type="inferred from homology"/>
<keyword evidence="7" id="KW-0723">Serine/threonine-protein kinase</keyword>
<keyword evidence="9" id="KW-0433">Leucine-rich repeat</keyword>
<dbReference type="Gramene" id="TraesNOR4B03G02284330.1">
    <property type="protein sequence ID" value="TraesNOR4B03G02284330.1"/>
    <property type="gene ID" value="TraesNOR4B03G02284330"/>
</dbReference>
<dbReference type="Pfam" id="PF13855">
    <property type="entry name" value="LRR_8"/>
    <property type="match status" value="2"/>
</dbReference>
<dbReference type="EC" id="2.7.11.1" evidence="5"/>
<feature type="binding site" evidence="26">
    <location>
        <position position="731"/>
    </location>
    <ligand>
        <name>ATP</name>
        <dbReference type="ChEBI" id="CHEBI:30616"/>
    </ligand>
</feature>
<dbReference type="Proteomes" id="UP000019116">
    <property type="component" value="Chromosome 4B"/>
</dbReference>
<dbReference type="Pfam" id="PF08263">
    <property type="entry name" value="LRRNT_2"/>
    <property type="match status" value="1"/>
</dbReference>
<dbReference type="Gramene" id="TraesLDM4B03G02267170.1">
    <property type="protein sequence ID" value="TraesLDM4B03G02267170.1"/>
    <property type="gene ID" value="TraesLDM4B03G02267170"/>
</dbReference>
<keyword evidence="14 26" id="KW-0547">Nucleotide-binding</keyword>
<dbReference type="Gramene" id="TraesSYM4B03G02293920.1">
    <property type="protein sequence ID" value="TraesSYM4B03G02293920.1"/>
    <property type="gene ID" value="TraesSYM4B03G02293920"/>
</dbReference>
<evidence type="ECO:0000256" key="7">
    <source>
        <dbReference type="ARBA" id="ARBA00022527"/>
    </source>
</evidence>
<keyword evidence="6" id="KW-1003">Cell membrane</keyword>
<keyword evidence="19" id="KW-0675">Receptor</keyword>
<feature type="transmembrane region" description="Helical" evidence="27">
    <location>
        <begin position="643"/>
        <end position="669"/>
    </location>
</feature>
<keyword evidence="16 26" id="KW-0067">ATP-binding</keyword>
<keyword evidence="30" id="KW-1185">Reference proteome</keyword>
<evidence type="ECO:0000256" key="11">
    <source>
        <dbReference type="ARBA" id="ARBA00022692"/>
    </source>
</evidence>
<dbReference type="InterPro" id="IPR011009">
    <property type="entry name" value="Kinase-like_dom_sf"/>
</dbReference>
<accession>A0A3B6IQ51</accession>
<dbReference type="Gramene" id="TraesPARA_EIv1.0_1331880.6">
    <property type="protein sequence ID" value="TraesPARA_EIv1.0_1331880.6.CDS"/>
    <property type="gene ID" value="TraesPARA_EIv1.0_1331880"/>
</dbReference>
<dbReference type="Gramene" id="TraesARI4B03G02303130.2">
    <property type="protein sequence ID" value="TraesARI4B03G02303130.2"/>
    <property type="gene ID" value="TraesARI4B03G02303130"/>
</dbReference>
<dbReference type="STRING" id="4565.A0A3B6IQ51"/>
<evidence type="ECO:0000256" key="13">
    <source>
        <dbReference type="ARBA" id="ARBA00022737"/>
    </source>
</evidence>
<dbReference type="Pfam" id="PF00069">
    <property type="entry name" value="Pkinase"/>
    <property type="match status" value="1"/>
</dbReference>
<dbReference type="Pfam" id="PF12799">
    <property type="entry name" value="LRR_4"/>
    <property type="match status" value="1"/>
</dbReference>
<dbReference type="SUPFAM" id="SSF52058">
    <property type="entry name" value="L domain-like"/>
    <property type="match status" value="2"/>
</dbReference>
<comment type="function">
    <text evidence="24">The processed protein kinase Xa21 chain released by protein cleavage after X.oryzae pv. oryzae protein Ax21 detection translocates into the nucleus where it can bind and regulate WRKY62, a transcription factor. Confers resistance to the bacterial pathogen X.oryzae pv. oryzae (Xoo).</text>
</comment>
<dbReference type="GO" id="GO:0005789">
    <property type="term" value="C:endoplasmic reticulum membrane"/>
    <property type="evidence" value="ECO:0007669"/>
    <property type="project" value="UniProtKB-SubCell"/>
</dbReference>
<dbReference type="Gramene" id="TraesJAG4B03G02266690.1">
    <property type="protein sequence ID" value="TraesJAG4B03G02266690.1"/>
    <property type="gene ID" value="TraesJAG4B03G02266690"/>
</dbReference>
<dbReference type="Gene3D" id="1.10.510.10">
    <property type="entry name" value="Transferase(Phosphotransferase) domain 1"/>
    <property type="match status" value="1"/>
</dbReference>
<evidence type="ECO:0000256" key="24">
    <source>
        <dbReference type="ARBA" id="ARBA00056628"/>
    </source>
</evidence>
<evidence type="ECO:0000256" key="17">
    <source>
        <dbReference type="ARBA" id="ARBA00022989"/>
    </source>
</evidence>
<dbReference type="OrthoDB" id="676979at2759"/>
<keyword evidence="10" id="KW-0808">Transferase</keyword>
<dbReference type="InterPro" id="IPR051809">
    <property type="entry name" value="Plant_receptor-like_S/T_kinase"/>
</dbReference>
<dbReference type="Gramene" id="TraesPARA_EIv1.0_1331880.4">
    <property type="protein sequence ID" value="TraesPARA_EIv1.0_1331880.4.CDS"/>
    <property type="gene ID" value="TraesPARA_EIv1.0_1331880"/>
</dbReference>
<dbReference type="PROSITE" id="PS51450">
    <property type="entry name" value="LRR"/>
    <property type="match status" value="1"/>
</dbReference>
<dbReference type="SMR" id="A0A3B6IQ51"/>
<evidence type="ECO:0000256" key="5">
    <source>
        <dbReference type="ARBA" id="ARBA00012513"/>
    </source>
</evidence>
<gene>
    <name evidence="29" type="primary">LOC123091414</name>
</gene>
<dbReference type="RefSeq" id="XP_044368851.1">
    <property type="nucleotide sequence ID" value="XM_044512916.1"/>
</dbReference>
<keyword evidence="18 27" id="KW-0472">Membrane</keyword>
<evidence type="ECO:0000256" key="18">
    <source>
        <dbReference type="ARBA" id="ARBA00023136"/>
    </source>
</evidence>
<dbReference type="PROSITE" id="PS50011">
    <property type="entry name" value="PROTEIN_KINASE_DOM"/>
    <property type="match status" value="1"/>
</dbReference>
<evidence type="ECO:0000256" key="12">
    <source>
        <dbReference type="ARBA" id="ARBA00022729"/>
    </source>
</evidence>
<evidence type="ECO:0000256" key="27">
    <source>
        <dbReference type="SAM" id="Phobius"/>
    </source>
</evidence>
<evidence type="ECO:0000259" key="28">
    <source>
        <dbReference type="PROSITE" id="PS50011"/>
    </source>
</evidence>
<dbReference type="FunFam" id="1.10.510.10:FF:000358">
    <property type="entry name" value="Putative leucine-rich repeat receptor-like serine/threonine-protein kinase"/>
    <property type="match status" value="1"/>
</dbReference>
<dbReference type="RefSeq" id="XP_044368852.1">
    <property type="nucleotide sequence ID" value="XM_044512917.1"/>
</dbReference>
<dbReference type="Gene3D" id="3.30.200.20">
    <property type="entry name" value="Phosphorylase Kinase, domain 1"/>
    <property type="match status" value="1"/>
</dbReference>
<keyword evidence="17 27" id="KW-1133">Transmembrane helix</keyword>
<evidence type="ECO:0000256" key="20">
    <source>
        <dbReference type="ARBA" id="ARBA00023180"/>
    </source>
</evidence>
<dbReference type="PROSITE" id="PS00108">
    <property type="entry name" value="PROTEIN_KINASE_ST"/>
    <property type="match status" value="1"/>
</dbReference>
<dbReference type="Gramene" id="TraesJUL4B03G02287370.1">
    <property type="protein sequence ID" value="TraesJUL4B03G02287370.1"/>
    <property type="gene ID" value="TraesJUL4B03G02287370"/>
</dbReference>
<dbReference type="Gene3D" id="3.80.10.10">
    <property type="entry name" value="Ribonuclease Inhibitor"/>
    <property type="match status" value="3"/>
</dbReference>
<comment type="similarity">
    <text evidence="4">Belongs to the protein kinase superfamily. Ser/Thr protein kinase family.</text>
</comment>
<sequence>MKITTIMQFILGLIVCNGHVIICGSLYGNETDQLSLLEFKNAITLDPKQSLMSWNDSTHFCNWEGVHCRMKNPYRVTSLNLTNRGLVGEISPSLGNLTFLKHLLLPTNGLTGTIPPSLGHLHRLQNLYLSNNTLQGRIPSLANCSNLKALWLDRNQLVGRIPADLPPYLQVLQLSVNNLTGTIPASLANITVLNQFNVAFNNIEGNIPNEIAKLPALHILNVGSNQLTGMFQQAILNLSTLVTLNLGPNHLSGEVPSNLGNSLPSLQNFALADNFFYGKIPSSLINASQIHIFDISKNNFTGSVLRSIGKLSELTWLNLEFNKLQARNKQDWEFMNSLTNCTKLNAFSVEGNHLQGHIPSALSNLSIQLQHLYLGRNQLEGGFPSGIANLPNLIVLGMNSNRFTGTIPQWLGALKNLQILGLADNIFTGFIPSSLSNLSQLAYLLLDSNQFVGNIPPSFGNLQNLEILNMSSNNLHGLVPKEIFRIPTLREIYLSLNNFNGQLPNDIGNAKQLRNLELSSNSLSGDIPSTLGECASLEDIKLDWNVFSGSIPTSLSKISSLKVLSVSHNNITGSIPVSLGNLQYLEQLDLSFNHLEGEVPKEGIFKNVTALRIEGNHGLCGGALQLHLMACSVMPSNSRNHKLFAVLKVLIPIACMVSLAMVILLLLFWRGRHKRKSMSSPSLDRNLPEVSFSDIARATDGFSTSSIIGRGRYGTVYQGKLFQDGNYVAIKVFNLETRGAPNSFIAECNVLRNVRHRNLVPILTACSSIDSNGNDFKALVYEFMPRGDLHGLLYSTQDYESSLDLIHITIVQRLSIVVDIADALEYLHHNNQGTIVHCDMKPSNILLDDNMTAHVGDFGLARFVVDSTVSSSDDSYSASSIAINGTIGYVAPECATGGHISTASDVYSFGIVLFEIFLRKRPTDDMFKDGLNIVKFVEMNFPARISEIIEPEVLQDQPEFPEKTLVAVKENDLDCVSSVLNIGLRCTKPYPNERPNMQEVAAGLHGIKEAYLRGY</sequence>
<dbReference type="OMA" id="ICQETSM"/>
<dbReference type="Gramene" id="TraesLAC4B03G02220500.2">
    <property type="protein sequence ID" value="TraesLAC4B03G02220500.2"/>
    <property type="gene ID" value="TraesLAC4B03G02220500"/>
</dbReference>
<dbReference type="Gramene" id="TraesMAC4B03G02266600.1">
    <property type="protein sequence ID" value="TraesMAC4B03G02266600.1"/>
    <property type="gene ID" value="TraesMAC4B03G02266600"/>
</dbReference>
<reference evidence="29" key="2">
    <citation type="submission" date="2018-10" db="UniProtKB">
        <authorList>
            <consortium name="EnsemblPlants"/>
        </authorList>
    </citation>
    <scope>IDENTIFICATION</scope>
</reference>
<dbReference type="FunFam" id="3.80.10.10:FF:000288">
    <property type="entry name" value="LRR receptor-like serine/threonine-protein kinase EFR"/>
    <property type="match status" value="1"/>
</dbReference>
<dbReference type="InterPro" id="IPR017441">
    <property type="entry name" value="Protein_kinase_ATP_BS"/>
</dbReference>
<dbReference type="InterPro" id="IPR001611">
    <property type="entry name" value="Leu-rich_rpt"/>
</dbReference>
<dbReference type="InterPro" id="IPR013210">
    <property type="entry name" value="LRR_N_plant-typ"/>
</dbReference>
<keyword evidence="13" id="KW-0677">Repeat</keyword>
<evidence type="ECO:0000256" key="1">
    <source>
        <dbReference type="ARBA" id="ARBA00004162"/>
    </source>
</evidence>
<reference evidence="29" key="1">
    <citation type="submission" date="2018-08" db="EMBL/GenBank/DDBJ databases">
        <authorList>
            <person name="Rossello M."/>
        </authorList>
    </citation>
    <scope>NUCLEOTIDE SEQUENCE [LARGE SCALE GENOMIC DNA]</scope>
    <source>
        <strain evidence="29">cv. Chinese Spring</strain>
    </source>
</reference>
<evidence type="ECO:0000256" key="3">
    <source>
        <dbReference type="ARBA" id="ARBA00004479"/>
    </source>
</evidence>
<comment type="subcellular location">
    <subcellularLocation>
        <location evidence="1">Cell membrane</location>
        <topology evidence="1">Single-pass membrane protein</topology>
    </subcellularLocation>
    <subcellularLocation>
        <location evidence="2">Endoplasmic reticulum membrane</location>
        <topology evidence="2">Single-pass membrane protein</topology>
    </subcellularLocation>
    <subcellularLocation>
        <location evidence="3">Membrane</location>
        <topology evidence="3">Single-pass type I membrane protein</topology>
    </subcellularLocation>
</comment>
<dbReference type="Gramene" id="TraesLDM4B03G02267170.2">
    <property type="protein sequence ID" value="TraesLDM4B03G02267170.2"/>
    <property type="gene ID" value="TraesLDM4B03G02267170"/>
</dbReference>
<evidence type="ECO:0000313" key="29">
    <source>
        <dbReference type="EnsemblPlants" id="TraesCS4B02G109600.1"/>
    </source>
</evidence>
<feature type="domain" description="Protein kinase" evidence="28">
    <location>
        <begin position="702"/>
        <end position="1012"/>
    </location>
</feature>
<dbReference type="RefSeq" id="XP_044368853.1">
    <property type="nucleotide sequence ID" value="XM_044512918.1"/>
</dbReference>
<dbReference type="PaxDb" id="4565-Traes_4BS_FC16221A2.2"/>
<evidence type="ECO:0000256" key="10">
    <source>
        <dbReference type="ARBA" id="ARBA00022679"/>
    </source>
</evidence>
<evidence type="ECO:0000256" key="21">
    <source>
        <dbReference type="ARBA" id="ARBA00047899"/>
    </source>
</evidence>
<dbReference type="Gramene" id="TraesPARA_EIv1.0_1331880.1">
    <property type="protein sequence ID" value="TraesPARA_EIv1.0_1331880.1.CDS"/>
    <property type="gene ID" value="TraesPARA_EIv1.0_1331880"/>
</dbReference>
<dbReference type="GO" id="GO:0005886">
    <property type="term" value="C:plasma membrane"/>
    <property type="evidence" value="ECO:0007669"/>
    <property type="project" value="UniProtKB-SubCell"/>
</dbReference>
<dbReference type="Gramene" id="TraesCLE_scaffold_050521_01G000200.1">
    <property type="protein sequence ID" value="TraesCLE_scaffold_050521_01G000200.1"/>
    <property type="gene ID" value="TraesCLE_scaffold_050521_01G000200"/>
</dbReference>
<dbReference type="Gramene" id="TraesPARA_EIv1.0_1331880.2">
    <property type="protein sequence ID" value="TraesPARA_EIv1.0_1331880.2.CDS"/>
    <property type="gene ID" value="TraesPARA_EIv1.0_1331880"/>
</dbReference>
<dbReference type="EnsemblPlants" id="TraesCS4B02G109600.1">
    <property type="protein sequence ID" value="TraesCS4B02G109600.1"/>
    <property type="gene ID" value="TraesCS4B02G109600"/>
</dbReference>
<evidence type="ECO:0000256" key="26">
    <source>
        <dbReference type="PROSITE-ProRule" id="PRU10141"/>
    </source>
</evidence>
<evidence type="ECO:0000256" key="19">
    <source>
        <dbReference type="ARBA" id="ARBA00023170"/>
    </source>
</evidence>
<dbReference type="Gramene" id="TraesWEE_scaffold_044166_01G000100.1">
    <property type="protein sequence ID" value="TraesWEE_scaffold_044166_01G000100.1"/>
    <property type="gene ID" value="TraesWEE_scaffold_044166_01G000100"/>
</dbReference>
<dbReference type="Gramene" id="TraesROB_scaffold_058180_01G000200.1">
    <property type="protein sequence ID" value="TraesROB_scaffold_058180_01G000200.1"/>
    <property type="gene ID" value="TraesROB_scaffold_058180_01G000200"/>
</dbReference>
<evidence type="ECO:0000256" key="9">
    <source>
        <dbReference type="ARBA" id="ARBA00022614"/>
    </source>
</evidence>
<dbReference type="Gramene" id="TraesLAC4B03G02220500.3">
    <property type="protein sequence ID" value="TraesLAC4B03G02220500.3"/>
    <property type="gene ID" value="TraesLAC4B03G02220500"/>
</dbReference>
<dbReference type="InterPro" id="IPR025875">
    <property type="entry name" value="Leu-rich_rpt_4"/>
</dbReference>
<keyword evidence="15" id="KW-0418">Kinase</keyword>
<dbReference type="FunFam" id="3.80.10.10:FF:000095">
    <property type="entry name" value="LRR receptor-like serine/threonine-protein kinase GSO1"/>
    <property type="match status" value="1"/>
</dbReference>
<dbReference type="PROSITE" id="PS00107">
    <property type="entry name" value="PROTEIN_KINASE_ATP"/>
    <property type="match status" value="1"/>
</dbReference>
<dbReference type="Gramene" id="TraesPARA_EIv1.0_1331880.3">
    <property type="protein sequence ID" value="TraesPARA_EIv1.0_1331880.3.CDS"/>
    <property type="gene ID" value="TraesPARA_EIv1.0_1331880"/>
</dbReference>
<evidence type="ECO:0000256" key="14">
    <source>
        <dbReference type="ARBA" id="ARBA00022741"/>
    </source>
</evidence>
<dbReference type="GeneID" id="123091414"/>
<dbReference type="FunFam" id="3.30.200.20:FF:000432">
    <property type="entry name" value="LRR receptor-like serine/threonine-protein kinase EFR"/>
    <property type="match status" value="1"/>
</dbReference>
<dbReference type="PANTHER" id="PTHR27008:SF606">
    <property type="entry name" value="PROTEIN KINASE DOMAIN-CONTAINING PROTEIN"/>
    <property type="match status" value="1"/>
</dbReference>
<protein>
    <recommendedName>
        <fullName evidence="25">Receptor kinase-like protein Xa21</fullName>
        <ecNumber evidence="5">2.7.11.1</ecNumber>
    </recommendedName>
</protein>